<accession>A0A0F9PSG0</accession>
<evidence type="ECO:0000313" key="4">
    <source>
        <dbReference type="EMBL" id="KKM96097.1"/>
    </source>
</evidence>
<evidence type="ECO:0000259" key="3">
    <source>
        <dbReference type="Pfam" id="PF00294"/>
    </source>
</evidence>
<gene>
    <name evidence="4" type="ORF">LCGC14_1181580</name>
</gene>
<comment type="caution">
    <text evidence="4">The sequence shown here is derived from an EMBL/GenBank/DDBJ whole genome shotgun (WGS) entry which is preliminary data.</text>
</comment>
<evidence type="ECO:0000256" key="2">
    <source>
        <dbReference type="ARBA" id="ARBA00022777"/>
    </source>
</evidence>
<evidence type="ECO:0000256" key="1">
    <source>
        <dbReference type="ARBA" id="ARBA00022679"/>
    </source>
</evidence>
<proteinExistence type="predicted"/>
<name>A0A0F9PSG0_9ZZZZ</name>
<dbReference type="InterPro" id="IPR011611">
    <property type="entry name" value="PfkB_dom"/>
</dbReference>
<dbReference type="InterPro" id="IPR002173">
    <property type="entry name" value="Carboh/pur_kinase_PfkB_CS"/>
</dbReference>
<dbReference type="EMBL" id="LAZR01005925">
    <property type="protein sequence ID" value="KKM96097.1"/>
    <property type="molecule type" value="Genomic_DNA"/>
</dbReference>
<reference evidence="4" key="1">
    <citation type="journal article" date="2015" name="Nature">
        <title>Complex archaea that bridge the gap between prokaryotes and eukaryotes.</title>
        <authorList>
            <person name="Spang A."/>
            <person name="Saw J.H."/>
            <person name="Jorgensen S.L."/>
            <person name="Zaremba-Niedzwiedzka K."/>
            <person name="Martijn J."/>
            <person name="Lind A.E."/>
            <person name="van Eijk R."/>
            <person name="Schleper C."/>
            <person name="Guy L."/>
            <person name="Ettema T.J."/>
        </authorList>
    </citation>
    <scope>NUCLEOTIDE SEQUENCE</scope>
</reference>
<dbReference type="InterPro" id="IPR029056">
    <property type="entry name" value="Ribokinase-like"/>
</dbReference>
<dbReference type="Gene3D" id="3.40.1190.20">
    <property type="match status" value="1"/>
</dbReference>
<keyword evidence="1" id="KW-0808">Transferase</keyword>
<organism evidence="4">
    <name type="scientific">marine sediment metagenome</name>
    <dbReference type="NCBI Taxonomy" id="412755"/>
    <lineage>
        <taxon>unclassified sequences</taxon>
        <taxon>metagenomes</taxon>
        <taxon>ecological metagenomes</taxon>
    </lineage>
</organism>
<sequence>MIKTKVLVLGSLAFDYIMSFKENFINAVSIDRDKGEYQSTVTADSRHQFFGGTAGNIAYNLGLLNLAKASILGSVGKDFETLGYKEHVQKFKNLDLKVDLHEELFTAACYIVNDIKSNQMIIFHGGALDKCKDIDLREKISNPEDFVFAINSTQSVEAMVNFTTQLYNLKIPIIFDPGQVTPLFQRENLIDILKKSDILIGNIHEIKKIKDKSGLSEESFLEHGKAIIITRGSEGSELIYTNENNEIIKIHIPIATPIKVEDTTGAGDGYRAGLLAGLVLNMTLLDSCKLGTIVGSFVVESRGAQTQIFNLKQVKKRFFATFGFTPEELEKG</sequence>
<dbReference type="PANTHER" id="PTHR10584:SF166">
    <property type="entry name" value="RIBOKINASE"/>
    <property type="match status" value="1"/>
</dbReference>
<feature type="domain" description="Carbohydrate kinase PfkB" evidence="3">
    <location>
        <begin position="28"/>
        <end position="306"/>
    </location>
</feature>
<dbReference type="PANTHER" id="PTHR10584">
    <property type="entry name" value="SUGAR KINASE"/>
    <property type="match status" value="1"/>
</dbReference>
<keyword evidence="2" id="KW-0418">Kinase</keyword>
<dbReference type="SUPFAM" id="SSF53613">
    <property type="entry name" value="Ribokinase-like"/>
    <property type="match status" value="1"/>
</dbReference>
<dbReference type="AlphaFoldDB" id="A0A0F9PSG0"/>
<dbReference type="CDD" id="cd01942">
    <property type="entry name" value="ribokinase_group_A"/>
    <property type="match status" value="1"/>
</dbReference>
<dbReference type="PROSITE" id="PS00584">
    <property type="entry name" value="PFKB_KINASES_2"/>
    <property type="match status" value="1"/>
</dbReference>
<dbReference type="Pfam" id="PF00294">
    <property type="entry name" value="PfkB"/>
    <property type="match status" value="1"/>
</dbReference>
<protein>
    <recommendedName>
        <fullName evidence="3">Carbohydrate kinase PfkB domain-containing protein</fullName>
    </recommendedName>
</protein>
<dbReference type="GO" id="GO:0016301">
    <property type="term" value="F:kinase activity"/>
    <property type="evidence" value="ECO:0007669"/>
    <property type="project" value="UniProtKB-KW"/>
</dbReference>